<dbReference type="PIRSF" id="PIRSF006004">
    <property type="entry name" value="CHP00048"/>
    <property type="match status" value="1"/>
</dbReference>
<dbReference type="GO" id="GO:0008173">
    <property type="term" value="F:RNA methyltransferase activity"/>
    <property type="evidence" value="ECO:0007669"/>
    <property type="project" value="InterPro"/>
</dbReference>
<dbReference type="SFLD" id="SFLDS00029">
    <property type="entry name" value="Radical_SAM"/>
    <property type="match status" value="1"/>
</dbReference>
<evidence type="ECO:0000256" key="8">
    <source>
        <dbReference type="ARBA" id="ARBA00022691"/>
    </source>
</evidence>
<comment type="cofactor">
    <cofactor evidence="1">
        <name>[4Fe-4S] cluster</name>
        <dbReference type="ChEBI" id="CHEBI:49883"/>
    </cofactor>
</comment>
<dbReference type="SFLD" id="SFLDG01062">
    <property type="entry name" value="methyltransferase_(Class_A)"/>
    <property type="match status" value="1"/>
</dbReference>
<evidence type="ECO:0000256" key="1">
    <source>
        <dbReference type="ARBA" id="ARBA00001966"/>
    </source>
</evidence>
<dbReference type="AlphaFoldDB" id="A0A0F9ZKK8"/>
<dbReference type="SFLD" id="SFLDF00275">
    <property type="entry name" value="adenosine_C2_methyltransferase"/>
    <property type="match status" value="1"/>
</dbReference>
<dbReference type="GO" id="GO:0070475">
    <property type="term" value="P:rRNA base methylation"/>
    <property type="evidence" value="ECO:0007669"/>
    <property type="project" value="InterPro"/>
</dbReference>
<dbReference type="Gene3D" id="3.20.20.70">
    <property type="entry name" value="Aldolase class I"/>
    <property type="match status" value="1"/>
</dbReference>
<proteinExistence type="predicted"/>
<evidence type="ECO:0000256" key="9">
    <source>
        <dbReference type="ARBA" id="ARBA00022723"/>
    </source>
</evidence>
<dbReference type="PANTHER" id="PTHR30544:SF5">
    <property type="entry name" value="RADICAL SAM CORE DOMAIN-CONTAINING PROTEIN"/>
    <property type="match status" value="1"/>
</dbReference>
<evidence type="ECO:0000256" key="3">
    <source>
        <dbReference type="ARBA" id="ARBA00022485"/>
    </source>
</evidence>
<sequence>MINEFAKTHNLKKYQVDQFNIGYYKTLISSFDELSTWSKQLREDLKKELLFSKLTVEKTETSNDGSTTKVLFKTGKNNYIESVLMRDKSRNTVCVSCMSGCPVGCIFCATGQMGLNEILDEQEILDQILYFARELKKENSSITNIVYMGMGEPMLNLENVAQSIEAITDTDKLAFSKRRVTLSTSGYVQNLRAFLGKNLGVKVAISLHAPNQKLRDILMPNVSKNNTLIDLFEVLDGYVKDTNKRITYEYVLIKGVNDSISDAKELVELLKGRLALVNLINYNENGCFEFKKSDNTLLFQDILLKNGINCTIRKSYGGDIKGACGQLSVNYI</sequence>
<evidence type="ECO:0000259" key="12">
    <source>
        <dbReference type="PROSITE" id="PS51918"/>
    </source>
</evidence>
<dbReference type="InterPro" id="IPR040072">
    <property type="entry name" value="Methyltransferase_A"/>
</dbReference>
<comment type="caution">
    <text evidence="13">The sequence shown here is derived from an EMBL/GenBank/DDBJ whole genome shotgun (WGS) entry which is preliminary data.</text>
</comment>
<evidence type="ECO:0000256" key="2">
    <source>
        <dbReference type="ARBA" id="ARBA00004496"/>
    </source>
</evidence>
<dbReference type="InterPro" id="IPR013785">
    <property type="entry name" value="Aldolase_TIM"/>
</dbReference>
<organism evidence="13 14">
    <name type="scientific">candidate division WS6 bacterium GW2011_GWC1_33_20</name>
    <dbReference type="NCBI Taxonomy" id="1619089"/>
    <lineage>
        <taxon>Bacteria</taxon>
        <taxon>Candidatus Dojkabacteria</taxon>
    </lineage>
</organism>
<dbReference type="PROSITE" id="PS51918">
    <property type="entry name" value="RADICAL_SAM"/>
    <property type="match status" value="1"/>
</dbReference>
<dbReference type="GO" id="GO:0030488">
    <property type="term" value="P:tRNA methylation"/>
    <property type="evidence" value="ECO:0007669"/>
    <property type="project" value="InterPro"/>
</dbReference>
<keyword evidence="8" id="KW-0949">S-adenosyl-L-methionine</keyword>
<keyword evidence="11" id="KW-0411">Iron-sulfur</keyword>
<dbReference type="CDD" id="cd01335">
    <property type="entry name" value="Radical_SAM"/>
    <property type="match status" value="1"/>
</dbReference>
<evidence type="ECO:0000256" key="7">
    <source>
        <dbReference type="ARBA" id="ARBA00022679"/>
    </source>
</evidence>
<dbReference type="GO" id="GO:0005737">
    <property type="term" value="C:cytoplasm"/>
    <property type="evidence" value="ECO:0007669"/>
    <property type="project" value="UniProtKB-SubCell"/>
</dbReference>
<keyword evidence="10" id="KW-0408">Iron</keyword>
<keyword evidence="9" id="KW-0479">Metal-binding</keyword>
<protein>
    <submittedName>
        <fullName evidence="13">Ribosomal RNA large subunit methyltransferase N 2</fullName>
    </submittedName>
</protein>
<keyword evidence="7 13" id="KW-0808">Transferase</keyword>
<evidence type="ECO:0000256" key="6">
    <source>
        <dbReference type="ARBA" id="ARBA00022603"/>
    </source>
</evidence>
<comment type="subcellular location">
    <subcellularLocation>
        <location evidence="2">Cytoplasm</location>
    </subcellularLocation>
</comment>
<reference evidence="13 14" key="1">
    <citation type="journal article" date="2015" name="Nature">
        <title>rRNA introns, odd ribosomes, and small enigmatic genomes across a large radiation of phyla.</title>
        <authorList>
            <person name="Brown C.T."/>
            <person name="Hug L.A."/>
            <person name="Thomas B.C."/>
            <person name="Sharon I."/>
            <person name="Castelle C.J."/>
            <person name="Singh A."/>
            <person name="Wilkins M.J."/>
            <person name="Williams K.H."/>
            <person name="Banfield J.F."/>
        </authorList>
    </citation>
    <scope>NUCLEOTIDE SEQUENCE [LARGE SCALE GENOMIC DNA]</scope>
</reference>
<name>A0A0F9ZKK8_9BACT</name>
<dbReference type="Gene3D" id="1.10.150.530">
    <property type="match status" value="1"/>
</dbReference>
<accession>A0A0F9ZKK8</accession>
<keyword evidence="3" id="KW-0004">4Fe-4S</keyword>
<dbReference type="InterPro" id="IPR027492">
    <property type="entry name" value="RNA_MTrfase_RlmN"/>
</dbReference>
<keyword evidence="5" id="KW-0698">rRNA processing</keyword>
<dbReference type="SUPFAM" id="SSF102114">
    <property type="entry name" value="Radical SAM enzymes"/>
    <property type="match status" value="1"/>
</dbReference>
<keyword evidence="6 13" id="KW-0489">Methyltransferase</keyword>
<dbReference type="GO" id="GO:0046872">
    <property type="term" value="F:metal ion binding"/>
    <property type="evidence" value="ECO:0007669"/>
    <property type="project" value="UniProtKB-KW"/>
</dbReference>
<dbReference type="Proteomes" id="UP000034302">
    <property type="component" value="Unassembled WGS sequence"/>
</dbReference>
<dbReference type="EMBL" id="LBOV01000001">
    <property type="protein sequence ID" value="KKP44748.1"/>
    <property type="molecule type" value="Genomic_DNA"/>
</dbReference>
<feature type="domain" description="Radical SAM core" evidence="12">
    <location>
        <begin position="87"/>
        <end position="319"/>
    </location>
</feature>
<evidence type="ECO:0000256" key="10">
    <source>
        <dbReference type="ARBA" id="ARBA00023004"/>
    </source>
</evidence>
<gene>
    <name evidence="13" type="ORF">UR34_C0001G0094</name>
</gene>
<dbReference type="InterPro" id="IPR058240">
    <property type="entry name" value="rSAM_sf"/>
</dbReference>
<dbReference type="InterPro" id="IPR007197">
    <property type="entry name" value="rSAM"/>
</dbReference>
<dbReference type="GO" id="GO:0051539">
    <property type="term" value="F:4 iron, 4 sulfur cluster binding"/>
    <property type="evidence" value="ECO:0007669"/>
    <property type="project" value="UniProtKB-KW"/>
</dbReference>
<evidence type="ECO:0000256" key="5">
    <source>
        <dbReference type="ARBA" id="ARBA00022552"/>
    </source>
</evidence>
<dbReference type="NCBIfam" id="TIGR00048">
    <property type="entry name" value="rRNA_mod_RlmN"/>
    <property type="match status" value="1"/>
</dbReference>
<dbReference type="InterPro" id="IPR004383">
    <property type="entry name" value="rRNA_lsu_MTrfase_RlmN/Cfr"/>
</dbReference>
<evidence type="ECO:0000256" key="11">
    <source>
        <dbReference type="ARBA" id="ARBA00023014"/>
    </source>
</evidence>
<dbReference type="PATRIC" id="fig|1619089.3.peg.95"/>
<evidence type="ECO:0000256" key="4">
    <source>
        <dbReference type="ARBA" id="ARBA00022490"/>
    </source>
</evidence>
<evidence type="ECO:0000313" key="14">
    <source>
        <dbReference type="Proteomes" id="UP000034302"/>
    </source>
</evidence>
<dbReference type="Pfam" id="PF04055">
    <property type="entry name" value="Radical_SAM"/>
    <property type="match status" value="1"/>
</dbReference>
<keyword evidence="4" id="KW-0963">Cytoplasm</keyword>
<evidence type="ECO:0000313" key="13">
    <source>
        <dbReference type="EMBL" id="KKP44748.1"/>
    </source>
</evidence>
<dbReference type="PANTHER" id="PTHR30544">
    <property type="entry name" value="23S RRNA METHYLTRANSFERASE"/>
    <property type="match status" value="1"/>
</dbReference>